<evidence type="ECO:0000256" key="2">
    <source>
        <dbReference type="SAM" id="Phobius"/>
    </source>
</evidence>
<dbReference type="KEGG" id="dpl:KGM_205645"/>
<evidence type="ECO:0000313" key="4">
    <source>
        <dbReference type="Proteomes" id="UP000007151"/>
    </source>
</evidence>
<keyword evidence="2" id="KW-0812">Transmembrane</keyword>
<name>A0A212F7Z4_DANPL</name>
<accession>A0A212F7Z4</accession>
<proteinExistence type="predicted"/>
<feature type="compositionally biased region" description="Basic and acidic residues" evidence="1">
    <location>
        <begin position="174"/>
        <end position="201"/>
    </location>
</feature>
<feature type="transmembrane region" description="Helical" evidence="2">
    <location>
        <begin position="34"/>
        <end position="59"/>
    </location>
</feature>
<protein>
    <submittedName>
        <fullName evidence="3">Gustatory receptor 46</fullName>
    </submittedName>
</protein>
<organism evidence="3 4">
    <name type="scientific">Danaus plexippus plexippus</name>
    <dbReference type="NCBI Taxonomy" id="278856"/>
    <lineage>
        <taxon>Eukaryota</taxon>
        <taxon>Metazoa</taxon>
        <taxon>Ecdysozoa</taxon>
        <taxon>Arthropoda</taxon>
        <taxon>Hexapoda</taxon>
        <taxon>Insecta</taxon>
        <taxon>Pterygota</taxon>
        <taxon>Neoptera</taxon>
        <taxon>Endopterygota</taxon>
        <taxon>Lepidoptera</taxon>
        <taxon>Glossata</taxon>
        <taxon>Ditrysia</taxon>
        <taxon>Papilionoidea</taxon>
        <taxon>Nymphalidae</taxon>
        <taxon>Danainae</taxon>
        <taxon>Danaini</taxon>
        <taxon>Danaina</taxon>
        <taxon>Danaus</taxon>
        <taxon>Danaus</taxon>
    </lineage>
</organism>
<dbReference type="AlphaFoldDB" id="A0A212F7Z4"/>
<comment type="caution">
    <text evidence="3">The sequence shown here is derived from an EMBL/GenBank/DDBJ whole genome shotgun (WGS) entry which is preliminary data.</text>
</comment>
<keyword evidence="2" id="KW-0472">Membrane</keyword>
<evidence type="ECO:0000256" key="1">
    <source>
        <dbReference type="SAM" id="MobiDB-lite"/>
    </source>
</evidence>
<gene>
    <name evidence="3" type="ORF">KGM_205645</name>
</gene>
<dbReference type="Proteomes" id="UP000007151">
    <property type="component" value="Unassembled WGS sequence"/>
</dbReference>
<evidence type="ECO:0000313" key="3">
    <source>
        <dbReference type="EMBL" id="OWR49856.1"/>
    </source>
</evidence>
<reference evidence="3 4" key="1">
    <citation type="journal article" date="2011" name="Cell">
        <title>The monarch butterfly genome yields insights into long-distance migration.</title>
        <authorList>
            <person name="Zhan S."/>
            <person name="Merlin C."/>
            <person name="Boore J.L."/>
            <person name="Reppert S.M."/>
        </authorList>
    </citation>
    <scope>NUCLEOTIDE SEQUENCE [LARGE SCALE GENOMIC DNA]</scope>
    <source>
        <strain evidence="3">F-2</strain>
    </source>
</reference>
<dbReference type="InParanoid" id="A0A212F7Z4"/>
<keyword evidence="4" id="KW-1185">Reference proteome</keyword>
<dbReference type="EMBL" id="AGBW02009813">
    <property type="protein sequence ID" value="OWR49856.1"/>
    <property type="molecule type" value="Genomic_DNA"/>
</dbReference>
<keyword evidence="3" id="KW-0675">Receptor</keyword>
<keyword evidence="2" id="KW-1133">Transmembrane helix</keyword>
<sequence length="217" mass="25319">MFANTAILLRNYLPNGASQKMSEPLQLSLSDRKIIKWIDFMLLTLLTAVDLFMIIVICIRCEAFSSEIKDIKRLCTTILSLHYEGPLRDKARKMIKLIDEKPHHISIYDMWNMDASTMLNMINVDAYKRNKAKNNNCSNPSGAKFRRPCIYSNLLKFLDQLYEIRSSQNDDDESALRHEQYCDFHKPDSPKKTKKTPKYEDPQDKLYEALTAKFQIV</sequence>
<feature type="region of interest" description="Disordered" evidence="1">
    <location>
        <begin position="169"/>
        <end position="201"/>
    </location>
</feature>